<dbReference type="InterPro" id="IPR001330">
    <property type="entry name" value="Prenyltrans"/>
</dbReference>
<dbReference type="CDD" id="cd00688">
    <property type="entry name" value="ISOPREN_C2_like"/>
    <property type="match status" value="1"/>
</dbReference>
<comment type="cofactor">
    <cofactor evidence="1">
        <name>Zn(2+)</name>
        <dbReference type="ChEBI" id="CHEBI:29105"/>
    </cofactor>
</comment>
<dbReference type="Gene3D" id="1.50.10.20">
    <property type="match status" value="2"/>
</dbReference>
<dbReference type="PANTHER" id="PTHR11774:SF11">
    <property type="entry name" value="GERANYLGERANYL TRANSFERASE TYPE-2 SUBUNIT BETA"/>
    <property type="match status" value="1"/>
</dbReference>
<evidence type="ECO:0000256" key="6">
    <source>
        <dbReference type="ARBA" id="ARBA00022737"/>
    </source>
</evidence>
<name>A0A3B0VBW2_9ZZZZ</name>
<reference evidence="11" key="1">
    <citation type="submission" date="2018-06" db="EMBL/GenBank/DDBJ databases">
        <authorList>
            <person name="Zhirakovskaya E."/>
        </authorList>
    </citation>
    <scope>NUCLEOTIDE SEQUENCE</scope>
</reference>
<evidence type="ECO:0000256" key="5">
    <source>
        <dbReference type="ARBA" id="ARBA00022723"/>
    </source>
</evidence>
<evidence type="ECO:0000313" key="11">
    <source>
        <dbReference type="EMBL" id="VAW40381.1"/>
    </source>
</evidence>
<feature type="domain" description="Prenyltransferase alpha-alpha toroid" evidence="10">
    <location>
        <begin position="5"/>
        <end position="121"/>
    </location>
</feature>
<dbReference type="GO" id="GO:0008318">
    <property type="term" value="F:protein prenyltransferase activity"/>
    <property type="evidence" value="ECO:0007669"/>
    <property type="project" value="InterPro"/>
</dbReference>
<keyword evidence="5" id="KW-0479">Metal-binding</keyword>
<dbReference type="GO" id="GO:0046872">
    <property type="term" value="F:metal ion binding"/>
    <property type="evidence" value="ECO:0007669"/>
    <property type="project" value="UniProtKB-KW"/>
</dbReference>
<accession>A0A3B0VBW2</accession>
<evidence type="ECO:0000256" key="7">
    <source>
        <dbReference type="ARBA" id="ARBA00022833"/>
    </source>
</evidence>
<dbReference type="InterPro" id="IPR045089">
    <property type="entry name" value="PGGT1B-like"/>
</dbReference>
<dbReference type="EMBL" id="UOEY01000102">
    <property type="protein sequence ID" value="VAW40381.1"/>
    <property type="molecule type" value="Genomic_DNA"/>
</dbReference>
<dbReference type="SUPFAM" id="SSF48239">
    <property type="entry name" value="Terpenoid cyclases/Protein prenyltransferases"/>
    <property type="match status" value="1"/>
</dbReference>
<comment type="similarity">
    <text evidence="2">Belongs to the protein prenyltransferase subunit beta family.</text>
</comment>
<evidence type="ECO:0000259" key="10">
    <source>
        <dbReference type="Pfam" id="PF00432"/>
    </source>
</evidence>
<feature type="domain" description="Prenyltransferase alpha-alpha toroid" evidence="10">
    <location>
        <begin position="196"/>
        <end position="262"/>
    </location>
</feature>
<evidence type="ECO:0000256" key="2">
    <source>
        <dbReference type="ARBA" id="ARBA00010497"/>
    </source>
</evidence>
<feature type="domain" description="Prenyltransferase alpha-alpha toroid" evidence="10">
    <location>
        <begin position="164"/>
        <end position="190"/>
    </location>
</feature>
<keyword evidence="6" id="KW-0677">Repeat</keyword>
<sequence length="264" mass="29927">MNLFTKIDQEKLLEFISLRQKNDGGFAAFPSLPHTLQDTFQAIDTLSVIENQLGRDNLVDSAKTKETVRYVTGSQAGGATGSMRLQYLIAEICRLLKIESRLIPDAIIYDSGGETDYEYGFHRQYFGLPPGGQVLDIDGLFRRKHLTCKDLMFFLKITSEKDRGTLKNRAVDWLRKCQNADGGFGFYPGTTSYIENCHYCLESLSILGQLPQYDHKTENFILWSQTTSGGFSRNIRAAPFLDSTWHAVRALRALQQLQDIPRKP</sequence>
<dbReference type="AlphaFoldDB" id="A0A3B0VBW2"/>
<keyword evidence="7" id="KW-0862">Zinc</keyword>
<evidence type="ECO:0000256" key="4">
    <source>
        <dbReference type="ARBA" id="ARBA00022679"/>
    </source>
</evidence>
<proteinExistence type="inferred from homology"/>
<dbReference type="PANTHER" id="PTHR11774">
    <property type="entry name" value="GERANYLGERANYL TRANSFERASE TYPE BETA SUBUNIT"/>
    <property type="match status" value="1"/>
</dbReference>
<dbReference type="Pfam" id="PF00432">
    <property type="entry name" value="Prenyltrans"/>
    <property type="match status" value="3"/>
</dbReference>
<keyword evidence="4" id="KW-0808">Transferase</keyword>
<keyword evidence="3" id="KW-0637">Prenyltransferase</keyword>
<gene>
    <name evidence="11" type="ORF">MNBD_DELTA04-1498</name>
</gene>
<protein>
    <recommendedName>
        <fullName evidence="8">Geranylgeranyl transferase type II subunit beta</fullName>
    </recommendedName>
    <alternativeName>
        <fullName evidence="9">Type II protein geranyl-geranyltransferase subunit beta</fullName>
    </alternativeName>
</protein>
<evidence type="ECO:0000256" key="3">
    <source>
        <dbReference type="ARBA" id="ARBA00022602"/>
    </source>
</evidence>
<dbReference type="InterPro" id="IPR008930">
    <property type="entry name" value="Terpenoid_cyclase/PrenylTrfase"/>
</dbReference>
<organism evidence="11">
    <name type="scientific">hydrothermal vent metagenome</name>
    <dbReference type="NCBI Taxonomy" id="652676"/>
    <lineage>
        <taxon>unclassified sequences</taxon>
        <taxon>metagenomes</taxon>
        <taxon>ecological metagenomes</taxon>
    </lineage>
</organism>
<evidence type="ECO:0000256" key="9">
    <source>
        <dbReference type="ARBA" id="ARBA00032766"/>
    </source>
</evidence>
<evidence type="ECO:0000256" key="1">
    <source>
        <dbReference type="ARBA" id="ARBA00001947"/>
    </source>
</evidence>
<evidence type="ECO:0000256" key="8">
    <source>
        <dbReference type="ARBA" id="ARBA00030816"/>
    </source>
</evidence>